<reference evidence="1 2" key="1">
    <citation type="journal article" date="2019" name="Emerg. Microbes Infect.">
        <title>Comprehensive subspecies identification of 175 nontuberculous mycobacteria species based on 7547 genomic profiles.</title>
        <authorList>
            <person name="Matsumoto Y."/>
            <person name="Kinjo T."/>
            <person name="Motooka D."/>
            <person name="Nabeya D."/>
            <person name="Jung N."/>
            <person name="Uechi K."/>
            <person name="Horii T."/>
            <person name="Iida T."/>
            <person name="Fujita J."/>
            <person name="Nakamura S."/>
        </authorList>
    </citation>
    <scope>NUCLEOTIDE SEQUENCE [LARGE SCALE GENOMIC DNA]</scope>
    <source>
        <strain evidence="1 2">JCM 30725</strain>
    </source>
</reference>
<dbReference type="EMBL" id="BLKZ01000001">
    <property type="protein sequence ID" value="GFG91150.1"/>
    <property type="molecule type" value="Genomic_DNA"/>
</dbReference>
<evidence type="ECO:0000313" key="2">
    <source>
        <dbReference type="Proteomes" id="UP000465360"/>
    </source>
</evidence>
<proteinExistence type="predicted"/>
<name>A0A7I9YR32_MYCBU</name>
<dbReference type="Proteomes" id="UP000465360">
    <property type="component" value="Unassembled WGS sequence"/>
</dbReference>
<evidence type="ECO:0000313" key="1">
    <source>
        <dbReference type="EMBL" id="GFG91150.1"/>
    </source>
</evidence>
<sequence>MLEVSNRINLLTISATSSLGEALDAVAAWFTSVTITFPTTLGPPRAPVALLATHGGAPIRLARLGVRQPIR</sequence>
<dbReference type="AlphaFoldDB" id="A0A7I9YR32"/>
<comment type="caution">
    <text evidence="1">The sequence shown here is derived from an EMBL/GenBank/DDBJ whole genome shotgun (WGS) entry which is preliminary data.</text>
</comment>
<keyword evidence="2" id="KW-1185">Reference proteome</keyword>
<organism evidence="1 2">
    <name type="scientific">Mycobacterium bourgelatii</name>
    <dbReference type="NCBI Taxonomy" id="1273442"/>
    <lineage>
        <taxon>Bacteria</taxon>
        <taxon>Bacillati</taxon>
        <taxon>Actinomycetota</taxon>
        <taxon>Actinomycetes</taxon>
        <taxon>Mycobacteriales</taxon>
        <taxon>Mycobacteriaceae</taxon>
        <taxon>Mycobacterium</taxon>
    </lineage>
</organism>
<gene>
    <name evidence="1" type="ORF">MBOU_31920</name>
</gene>
<accession>A0A7I9YR32</accession>
<protein>
    <submittedName>
        <fullName evidence="1">Uncharacterized protein</fullName>
    </submittedName>
</protein>